<evidence type="ECO:0000313" key="2">
    <source>
        <dbReference type="Proteomes" id="UP001248067"/>
    </source>
</evidence>
<reference evidence="1 2" key="1">
    <citation type="submission" date="2019-06" db="EMBL/GenBank/DDBJ databases">
        <title>Evolution of Burkholderia multivorans in the lungs of Cystic Fibrosis patients.</title>
        <authorList>
            <person name="Moreira L.M."/>
        </authorList>
    </citation>
    <scope>NUCLEOTIDE SEQUENCE [LARGE SCALE GENOMIC DNA]</scope>
    <source>
        <strain evidence="1 2">VC13239</strain>
    </source>
</reference>
<name>A0ABU2EAG9_9BURK</name>
<organism evidence="1 2">
    <name type="scientific">Burkholderia pseudomultivorans</name>
    <dbReference type="NCBI Taxonomy" id="1207504"/>
    <lineage>
        <taxon>Bacteria</taxon>
        <taxon>Pseudomonadati</taxon>
        <taxon>Pseudomonadota</taxon>
        <taxon>Betaproteobacteria</taxon>
        <taxon>Burkholderiales</taxon>
        <taxon>Burkholderiaceae</taxon>
        <taxon>Burkholderia</taxon>
        <taxon>Burkholderia cepacia complex</taxon>
    </lineage>
</organism>
<dbReference type="EMBL" id="VJSY01000045">
    <property type="protein sequence ID" value="MDR8756689.1"/>
    <property type="molecule type" value="Genomic_DNA"/>
</dbReference>
<protein>
    <submittedName>
        <fullName evidence="1">Uncharacterized protein</fullName>
    </submittedName>
</protein>
<keyword evidence="2" id="KW-1185">Reference proteome</keyword>
<dbReference type="Proteomes" id="UP001248067">
    <property type="component" value="Unassembled WGS sequence"/>
</dbReference>
<proteinExistence type="predicted"/>
<evidence type="ECO:0000313" key="1">
    <source>
        <dbReference type="EMBL" id="MDR8756689.1"/>
    </source>
</evidence>
<comment type="caution">
    <text evidence="1">The sequence shown here is derived from an EMBL/GenBank/DDBJ whole genome shotgun (WGS) entry which is preliminary data.</text>
</comment>
<accession>A0ABU2EAG9</accession>
<sequence>MELTYVVCPAWPDAAELRMLRALVAEGATASRSRAYSARFHGWHIHVWRAGGSPGRLLQIEIRCPAGALCARTWRWVACGLTGEVLP</sequence>
<gene>
    <name evidence="1" type="ORF">FEQ00_05127</name>
</gene>